<dbReference type="GeneID" id="36286700"/>
<dbReference type="Proteomes" id="UP000077154">
    <property type="component" value="Unassembled WGS sequence"/>
</dbReference>
<gene>
    <name evidence="1" type="ORF">VC83_03625</name>
</gene>
<accession>A0A177AEB9</accession>
<reference evidence="1" key="1">
    <citation type="submission" date="2016-03" db="EMBL/GenBank/DDBJ databases">
        <title>Updated assembly of Pseudogymnoascus destructans, the fungus causing white-nose syndrome of bats.</title>
        <authorList>
            <person name="Palmer J.M."/>
            <person name="Drees K.P."/>
            <person name="Foster J.T."/>
            <person name="Lindner D.L."/>
        </authorList>
    </citation>
    <scope>NUCLEOTIDE SEQUENCE [LARGE SCALE GENOMIC DNA]</scope>
    <source>
        <strain evidence="1">20631-21</strain>
    </source>
</reference>
<dbReference type="RefSeq" id="XP_024325736.1">
    <property type="nucleotide sequence ID" value="XM_024467269.1"/>
</dbReference>
<proteinExistence type="predicted"/>
<dbReference type="EMBL" id="KV441391">
    <property type="protein sequence ID" value="OAF60455.2"/>
    <property type="molecule type" value="Genomic_DNA"/>
</dbReference>
<dbReference type="OrthoDB" id="47007at2759"/>
<name>A0A177AEB9_9PEZI</name>
<dbReference type="AlphaFoldDB" id="A0A177AEB9"/>
<protein>
    <submittedName>
        <fullName evidence="1">Uncharacterized protein</fullName>
    </submittedName>
</protein>
<sequence>MFPPMNEAPAATGDVMGSTSVDRASESSCGCCRMVKAGYVVYLGNSASRISIQYEDSWRTIGPCNVTNDGHKGKVVEESISTGLTPTYVLPDKEAADFLLKSFFSNVTFNFPPGTPPPMPPADCGDNSHIGSRAIHSGGSIDIQSATD</sequence>
<dbReference type="VEuPathDB" id="FungiDB:GMDG_01755"/>
<organism evidence="1">
    <name type="scientific">Pseudogymnoascus destructans</name>
    <dbReference type="NCBI Taxonomy" id="655981"/>
    <lineage>
        <taxon>Eukaryota</taxon>
        <taxon>Fungi</taxon>
        <taxon>Dikarya</taxon>
        <taxon>Ascomycota</taxon>
        <taxon>Pezizomycotina</taxon>
        <taxon>Leotiomycetes</taxon>
        <taxon>Thelebolales</taxon>
        <taxon>Thelebolaceae</taxon>
        <taxon>Pseudogymnoascus</taxon>
    </lineage>
</organism>
<evidence type="ECO:0000313" key="1">
    <source>
        <dbReference type="EMBL" id="OAF60455.2"/>
    </source>
</evidence>